<proteinExistence type="predicted"/>
<evidence type="ECO:0000313" key="2">
    <source>
        <dbReference type="EMBL" id="TMW55623.1"/>
    </source>
</evidence>
<sequence length="252" mass="27639">MSGPTRPIPIGHGHRSQRSSPVGIPAVGEFNLEQTSPNGAMISQSCPVNGHSASFFTTRYQPPRAPVIGSLPEPSFMLAGGDSGMPELVLPPPAQNQTGSRREPSFIPVASSCPSDIGYLRDGFPMHQHSWAPSPRTADDFDLSKSPALAVMSAMREGRRPPQYHSNRQSRIPEDDITDSSTASNPRYFFREEDELDVHLQTQQMAMEHLSLGESRPPRRGSDTPLPPLGLPPRRPERRGSYDGGVFDFEDQ</sequence>
<accession>A0A8K1C376</accession>
<feature type="region of interest" description="Disordered" evidence="1">
    <location>
        <begin position="204"/>
        <end position="252"/>
    </location>
</feature>
<comment type="caution">
    <text evidence="2">The sequence shown here is derived from an EMBL/GenBank/DDBJ whole genome shotgun (WGS) entry which is preliminary data.</text>
</comment>
<dbReference type="EMBL" id="SPLM01000147">
    <property type="protein sequence ID" value="TMW55623.1"/>
    <property type="molecule type" value="Genomic_DNA"/>
</dbReference>
<protein>
    <submittedName>
        <fullName evidence="2">Uncharacterized protein</fullName>
    </submittedName>
</protein>
<name>A0A8K1C376_PYTOL</name>
<organism evidence="2 3">
    <name type="scientific">Pythium oligandrum</name>
    <name type="common">Mycoparasitic fungus</name>
    <dbReference type="NCBI Taxonomy" id="41045"/>
    <lineage>
        <taxon>Eukaryota</taxon>
        <taxon>Sar</taxon>
        <taxon>Stramenopiles</taxon>
        <taxon>Oomycota</taxon>
        <taxon>Peronosporomycetes</taxon>
        <taxon>Pythiales</taxon>
        <taxon>Pythiaceae</taxon>
        <taxon>Pythium</taxon>
    </lineage>
</organism>
<feature type="region of interest" description="Disordered" evidence="1">
    <location>
        <begin position="1"/>
        <end position="30"/>
    </location>
</feature>
<dbReference type="Proteomes" id="UP000794436">
    <property type="component" value="Unassembled WGS sequence"/>
</dbReference>
<reference evidence="2" key="1">
    <citation type="submission" date="2019-03" db="EMBL/GenBank/DDBJ databases">
        <title>Long read genome sequence of the mycoparasitic Pythium oligandrum ATCC 38472 isolated from sugarbeet rhizosphere.</title>
        <authorList>
            <person name="Gaulin E."/>
        </authorList>
    </citation>
    <scope>NUCLEOTIDE SEQUENCE</scope>
    <source>
        <strain evidence="2">ATCC 38472_TT</strain>
    </source>
</reference>
<evidence type="ECO:0000313" key="3">
    <source>
        <dbReference type="Proteomes" id="UP000794436"/>
    </source>
</evidence>
<dbReference type="AlphaFoldDB" id="A0A8K1C376"/>
<gene>
    <name evidence="2" type="ORF">Poli38472_010505</name>
</gene>
<evidence type="ECO:0000256" key="1">
    <source>
        <dbReference type="SAM" id="MobiDB-lite"/>
    </source>
</evidence>
<keyword evidence="3" id="KW-1185">Reference proteome</keyword>
<dbReference type="OrthoDB" id="159578at2759"/>
<feature type="region of interest" description="Disordered" evidence="1">
    <location>
        <begin position="154"/>
        <end position="184"/>
    </location>
</feature>